<feature type="transmembrane region" description="Helical" evidence="2">
    <location>
        <begin position="12"/>
        <end position="30"/>
    </location>
</feature>
<evidence type="ECO:0000313" key="4">
    <source>
        <dbReference type="Proteomes" id="UP000278632"/>
    </source>
</evidence>
<evidence type="ECO:0000256" key="1">
    <source>
        <dbReference type="SAM" id="MobiDB-lite"/>
    </source>
</evidence>
<feature type="region of interest" description="Disordered" evidence="1">
    <location>
        <begin position="40"/>
        <end position="62"/>
    </location>
</feature>
<dbReference type="EMBL" id="QICD01000015">
    <property type="protein sequence ID" value="RNL42955.1"/>
    <property type="molecule type" value="Genomic_DNA"/>
</dbReference>
<name>A0A3N0B7A3_9ACTN</name>
<proteinExistence type="predicted"/>
<dbReference type="OrthoDB" id="9964200at2"/>
<dbReference type="RefSeq" id="WP_123192436.1">
    <property type="nucleotide sequence ID" value="NZ_QICD01000015.1"/>
</dbReference>
<keyword evidence="2" id="KW-0472">Membrane</keyword>
<reference evidence="4" key="1">
    <citation type="submission" date="2018-05" db="EMBL/GenBank/DDBJ databases">
        <title>Genome Sequencing of selected type strains of the family Eggerthellaceae.</title>
        <authorList>
            <person name="Danylec N."/>
            <person name="Stoll D.A."/>
            <person name="Doetsch A."/>
            <person name="Huch M."/>
        </authorList>
    </citation>
    <scope>NUCLEOTIDE SEQUENCE [LARGE SCALE GENOMIC DNA]</scope>
    <source>
        <strain evidence="4">DSM 16106</strain>
    </source>
</reference>
<evidence type="ECO:0000256" key="2">
    <source>
        <dbReference type="SAM" id="Phobius"/>
    </source>
</evidence>
<dbReference type="Proteomes" id="UP000278632">
    <property type="component" value="Unassembled WGS sequence"/>
</dbReference>
<organism evidence="3 4">
    <name type="scientific">Paraeggerthella hongkongensis</name>
    <dbReference type="NCBI Taxonomy" id="230658"/>
    <lineage>
        <taxon>Bacteria</taxon>
        <taxon>Bacillati</taxon>
        <taxon>Actinomycetota</taxon>
        <taxon>Coriobacteriia</taxon>
        <taxon>Eggerthellales</taxon>
        <taxon>Eggerthellaceae</taxon>
        <taxon>Paraeggerthella</taxon>
    </lineage>
</organism>
<keyword evidence="2" id="KW-1133">Transmembrane helix</keyword>
<sequence>MNDSKTNNAYKILVVMLSVAILVTGGLLLAKTMTGGGPTEGAAAPMIAEGGSQDATAADTAA</sequence>
<dbReference type="AlphaFoldDB" id="A0A3N0B7A3"/>
<keyword evidence="2" id="KW-0812">Transmembrane</keyword>
<evidence type="ECO:0000313" key="3">
    <source>
        <dbReference type="EMBL" id="RNL42955.1"/>
    </source>
</evidence>
<accession>A0A3N0B7A3</accession>
<comment type="caution">
    <text evidence="3">The sequence shown here is derived from an EMBL/GenBank/DDBJ whole genome shotgun (WGS) entry which is preliminary data.</text>
</comment>
<protein>
    <submittedName>
        <fullName evidence="3">Uncharacterized protein</fullName>
    </submittedName>
</protein>
<keyword evidence="4" id="KW-1185">Reference proteome</keyword>
<gene>
    <name evidence="3" type="ORF">DMP08_08195</name>
</gene>